<evidence type="ECO:0000313" key="2">
    <source>
        <dbReference type="Proteomes" id="UP000053831"/>
    </source>
</evidence>
<sequence length="77" mass="8141">MCVVTYFQHNKCGHTWAVITQPCAPFMGFTNCPSFGGGFSLDAGIASAHGGRDDQEHAAVLQDGDAGVSEVRPWGEV</sequence>
<dbReference type="Proteomes" id="UP000053831">
    <property type="component" value="Unassembled WGS sequence"/>
</dbReference>
<dbReference type="EMBL" id="LGSR01000020">
    <property type="protein sequence ID" value="KOS18651.1"/>
    <property type="molecule type" value="Genomic_DNA"/>
</dbReference>
<dbReference type="AlphaFoldDB" id="A0A0M8N2U5"/>
<evidence type="ECO:0000313" key="1">
    <source>
        <dbReference type="EMBL" id="KOS18651.1"/>
    </source>
</evidence>
<reference evidence="1 2" key="1">
    <citation type="submission" date="2015-07" db="EMBL/GenBank/DDBJ databases">
        <title>The genome of the fungus Escovopsis weberi, a specialized disease agent of ant agriculture.</title>
        <authorList>
            <person name="de Man T.J."/>
            <person name="Stajich J.E."/>
            <person name="Kubicek C.P."/>
            <person name="Chenthamara K."/>
            <person name="Atanasova L."/>
            <person name="Druzhinina I.S."/>
            <person name="Birnbaum S."/>
            <person name="Barribeau S.M."/>
            <person name="Teiling C."/>
            <person name="Suen G."/>
            <person name="Currie C."/>
            <person name="Gerardo N.M."/>
        </authorList>
    </citation>
    <scope>NUCLEOTIDE SEQUENCE [LARGE SCALE GENOMIC DNA]</scope>
</reference>
<gene>
    <name evidence="1" type="ORF">ESCO_000942</name>
</gene>
<accession>A0A0M8N2U5</accession>
<comment type="caution">
    <text evidence="1">The sequence shown here is derived from an EMBL/GenBank/DDBJ whole genome shotgun (WGS) entry which is preliminary data.</text>
</comment>
<protein>
    <submittedName>
        <fullName evidence="1">Uncharacterized protein</fullName>
    </submittedName>
</protein>
<keyword evidence="2" id="KW-1185">Reference proteome</keyword>
<dbReference type="OrthoDB" id="406152at2759"/>
<organism evidence="1 2">
    <name type="scientific">Escovopsis weberi</name>
    <dbReference type="NCBI Taxonomy" id="150374"/>
    <lineage>
        <taxon>Eukaryota</taxon>
        <taxon>Fungi</taxon>
        <taxon>Dikarya</taxon>
        <taxon>Ascomycota</taxon>
        <taxon>Pezizomycotina</taxon>
        <taxon>Sordariomycetes</taxon>
        <taxon>Hypocreomycetidae</taxon>
        <taxon>Hypocreales</taxon>
        <taxon>Hypocreaceae</taxon>
        <taxon>Escovopsis</taxon>
    </lineage>
</organism>
<name>A0A0M8N2U5_ESCWE</name>
<proteinExistence type="predicted"/>